<dbReference type="GO" id="GO:0046872">
    <property type="term" value="F:metal ion binding"/>
    <property type="evidence" value="ECO:0007669"/>
    <property type="project" value="UniProtKB-KW"/>
</dbReference>
<dbReference type="Pfam" id="PF02906">
    <property type="entry name" value="Fe_hyd_lg_C"/>
    <property type="match status" value="1"/>
</dbReference>
<dbReference type="GeneID" id="93278829"/>
<feature type="domain" description="4Fe-4S ferredoxin-type" evidence="5">
    <location>
        <begin position="6"/>
        <end position="35"/>
    </location>
</feature>
<dbReference type="PANTHER" id="PTHR43560">
    <property type="entry name" value="ION-TRANSLOCATING OXIDOREDUCTASE COMPLEX SUBUNIT B"/>
    <property type="match status" value="1"/>
</dbReference>
<sequence>MDKFYHSVRLDEALCKGCINCIKRCPTEAIRVRGGKASINNKFCIDCGECIRVCPHHAKHATYDKLDVMRQYEYTVALPAPSLYSQFNNLDDVNIVLNALIRMGFDDVFEVGAAAELVSEATRQYISEHEGQIPLISTACPSVVRLIRVRFPNLIPHLLPLNPPVEVAAVLAARRAMEQTGLPREKIGIMFISPCPSKVTYAKAPLGTEKSEVDKVLAIKDVYPKLLACMKAVGSQEDYPQIGTAGKIGISWGHSGGEASGLFTESYLAADGIENVIRVLEDMEDQKFTNLRFVELNACNGGCVGGVLTVENPYVAEVKLKRLRKYMPVARSHMDDNPEDMIRWTTGVQYEPVFSLGGNLMESFSRLNQVERLVKKFPGLDCGSCGAPTCKALAEDIVRGNASERDCVYYLRENLHKLSGEISGLADDLEENRGGKETLNLIKEYLQRISDEMSLLDKKEDEKDDRTGFGE</sequence>
<dbReference type="Proteomes" id="UP000198508">
    <property type="component" value="Unassembled WGS sequence"/>
</dbReference>
<keyword evidence="8" id="KW-1185">Reference proteome</keyword>
<dbReference type="InterPro" id="IPR017896">
    <property type="entry name" value="4Fe4S_Fe-S-bd"/>
</dbReference>
<evidence type="ECO:0000256" key="1">
    <source>
        <dbReference type="ARBA" id="ARBA00022485"/>
    </source>
</evidence>
<organism evidence="7 8">
    <name type="scientific">Enterocloster lavalensis</name>
    <dbReference type="NCBI Taxonomy" id="460384"/>
    <lineage>
        <taxon>Bacteria</taxon>
        <taxon>Bacillati</taxon>
        <taxon>Bacillota</taxon>
        <taxon>Clostridia</taxon>
        <taxon>Lachnospirales</taxon>
        <taxon>Lachnospiraceae</taxon>
        <taxon>Enterocloster</taxon>
    </lineage>
</organism>
<feature type="domain" description="4Fe-4S" evidence="6">
    <location>
        <begin position="365"/>
        <end position="424"/>
    </location>
</feature>
<gene>
    <name evidence="7" type="ORF">SAMN05216313_112138</name>
</gene>
<keyword evidence="2" id="KW-0479">Metal-binding</keyword>
<accession>A0A1I0GPS9</accession>
<keyword evidence="3" id="KW-0408">Iron</keyword>
<dbReference type="RefSeq" id="WP_092364440.1">
    <property type="nucleotide sequence ID" value="NZ_CABJCG010000011.1"/>
</dbReference>
<dbReference type="SUPFAM" id="SSF53920">
    <property type="entry name" value="Fe-only hydrogenase"/>
    <property type="match status" value="1"/>
</dbReference>
<keyword evidence="1" id="KW-0004">4Fe-4S</keyword>
<dbReference type="PROSITE" id="PS51379">
    <property type="entry name" value="4FE4S_FER_2"/>
    <property type="match status" value="2"/>
</dbReference>
<dbReference type="Pfam" id="PF04060">
    <property type="entry name" value="FeS"/>
    <property type="match status" value="1"/>
</dbReference>
<dbReference type="InterPro" id="IPR050395">
    <property type="entry name" value="4Fe4S_Ferredoxin_RnfB"/>
</dbReference>
<evidence type="ECO:0000256" key="4">
    <source>
        <dbReference type="ARBA" id="ARBA00023014"/>
    </source>
</evidence>
<dbReference type="STRING" id="460384.SAMN05216313_112138"/>
<dbReference type="InterPro" id="IPR007202">
    <property type="entry name" value="4Fe-4S_dom"/>
</dbReference>
<dbReference type="Gene3D" id="1.10.15.40">
    <property type="entry name" value="Electron transport complex subunit B, putative Fe-S cluster"/>
    <property type="match status" value="1"/>
</dbReference>
<dbReference type="PROSITE" id="PS51656">
    <property type="entry name" value="4FE4S"/>
    <property type="match status" value="1"/>
</dbReference>
<dbReference type="EMBL" id="FOIM01000012">
    <property type="protein sequence ID" value="SET73083.1"/>
    <property type="molecule type" value="Genomic_DNA"/>
</dbReference>
<evidence type="ECO:0000259" key="5">
    <source>
        <dbReference type="PROSITE" id="PS51379"/>
    </source>
</evidence>
<evidence type="ECO:0000313" key="8">
    <source>
        <dbReference type="Proteomes" id="UP000198508"/>
    </source>
</evidence>
<keyword evidence="4" id="KW-0411">Iron-sulfur</keyword>
<dbReference type="InterPro" id="IPR017900">
    <property type="entry name" value="4Fe4S_Fe_S_CS"/>
</dbReference>
<evidence type="ECO:0000256" key="3">
    <source>
        <dbReference type="ARBA" id="ARBA00023004"/>
    </source>
</evidence>
<dbReference type="Gene3D" id="3.40.950.10">
    <property type="entry name" value="Fe-only Hydrogenase (Larger Subunit), Chain L, domain 3"/>
    <property type="match status" value="1"/>
</dbReference>
<dbReference type="Gene3D" id="3.30.70.20">
    <property type="match status" value="1"/>
</dbReference>
<evidence type="ECO:0000256" key="2">
    <source>
        <dbReference type="ARBA" id="ARBA00022723"/>
    </source>
</evidence>
<reference evidence="8" key="1">
    <citation type="submission" date="2016-10" db="EMBL/GenBank/DDBJ databases">
        <authorList>
            <person name="Varghese N."/>
            <person name="Submissions S."/>
        </authorList>
    </citation>
    <scope>NUCLEOTIDE SEQUENCE [LARGE SCALE GENOMIC DNA]</scope>
    <source>
        <strain evidence="8">NLAE-zl-G277</strain>
    </source>
</reference>
<dbReference type="PROSITE" id="PS00198">
    <property type="entry name" value="4FE4S_FER_1"/>
    <property type="match status" value="2"/>
</dbReference>
<dbReference type="SUPFAM" id="SSF54862">
    <property type="entry name" value="4Fe-4S ferredoxins"/>
    <property type="match status" value="1"/>
</dbReference>
<feature type="domain" description="4Fe-4S ferredoxin-type" evidence="5">
    <location>
        <begin position="36"/>
        <end position="64"/>
    </location>
</feature>
<protein>
    <submittedName>
        <fullName evidence="7">Iron only hydrogenase large subunit, C-terminal domain</fullName>
    </submittedName>
</protein>
<dbReference type="InterPro" id="IPR009016">
    <property type="entry name" value="Fe_hydrogenase"/>
</dbReference>
<dbReference type="PANTHER" id="PTHR43560:SF1">
    <property type="entry name" value="ION-TRANSLOCATING OXIDOREDUCTASE COMPLEX SUBUNIT B"/>
    <property type="match status" value="1"/>
</dbReference>
<dbReference type="InterPro" id="IPR004108">
    <property type="entry name" value="Fe_hydrogenase_lsu_C"/>
</dbReference>
<dbReference type="AlphaFoldDB" id="A0A1I0GPS9"/>
<dbReference type="GO" id="GO:0051539">
    <property type="term" value="F:4 iron, 4 sulfur cluster binding"/>
    <property type="evidence" value="ECO:0007669"/>
    <property type="project" value="UniProtKB-KW"/>
</dbReference>
<name>A0A1I0GPS9_9FIRM</name>
<proteinExistence type="predicted"/>
<dbReference type="Pfam" id="PF13237">
    <property type="entry name" value="Fer4_10"/>
    <property type="match status" value="1"/>
</dbReference>
<evidence type="ECO:0000259" key="6">
    <source>
        <dbReference type="PROSITE" id="PS51656"/>
    </source>
</evidence>
<evidence type="ECO:0000313" key="7">
    <source>
        <dbReference type="EMBL" id="SET73083.1"/>
    </source>
</evidence>